<dbReference type="RefSeq" id="WP_112351055.1">
    <property type="nucleotide sequence ID" value="NZ_LS483452.1"/>
</dbReference>
<dbReference type="InterPro" id="IPR016169">
    <property type="entry name" value="FAD-bd_PCMH_sub2"/>
</dbReference>
<dbReference type="SUPFAM" id="SSF55447">
    <property type="entry name" value="CO dehydrogenase flavoprotein C-terminal domain-like"/>
    <property type="match status" value="1"/>
</dbReference>
<dbReference type="InterPro" id="IPR002346">
    <property type="entry name" value="Mopterin_DH_FAD-bd"/>
</dbReference>
<dbReference type="OrthoDB" id="9767994at2"/>
<dbReference type="InterPro" id="IPR005107">
    <property type="entry name" value="CO_DH_flav_C"/>
</dbReference>
<dbReference type="InterPro" id="IPR046867">
    <property type="entry name" value="AldOxase/xan_DH_MoCoBD2"/>
</dbReference>
<evidence type="ECO:0000259" key="1">
    <source>
        <dbReference type="PROSITE" id="PS51387"/>
    </source>
</evidence>
<dbReference type="SUPFAM" id="SSF56003">
    <property type="entry name" value="Molybdenum cofactor-binding domain"/>
    <property type="match status" value="1"/>
</dbReference>
<evidence type="ECO:0000313" key="3">
    <source>
        <dbReference type="Proteomes" id="UP000250123"/>
    </source>
</evidence>
<dbReference type="Pfam" id="PF02738">
    <property type="entry name" value="MoCoBD_1"/>
    <property type="match status" value="1"/>
</dbReference>
<dbReference type="Pfam" id="PF03450">
    <property type="entry name" value="CO_deh_flav_C"/>
    <property type="match status" value="1"/>
</dbReference>
<dbReference type="SMART" id="SM01092">
    <property type="entry name" value="CO_deh_flav_C"/>
    <property type="match status" value="1"/>
</dbReference>
<dbReference type="SUPFAM" id="SSF56176">
    <property type="entry name" value="FAD-binding/transporter-associated domain-like"/>
    <property type="match status" value="1"/>
</dbReference>
<dbReference type="InterPro" id="IPR016208">
    <property type="entry name" value="Ald_Oxase/xanthine_DH-like"/>
</dbReference>
<dbReference type="Gene3D" id="3.30.365.10">
    <property type="entry name" value="Aldehyde oxidase/xanthine dehydrogenase, molybdopterin binding domain"/>
    <property type="match status" value="4"/>
</dbReference>
<dbReference type="Pfam" id="PF01315">
    <property type="entry name" value="Ald_Xan_dh_C"/>
    <property type="match status" value="1"/>
</dbReference>
<protein>
    <submittedName>
        <fullName evidence="2">Aldehyde oxidoreductase</fullName>
    </submittedName>
</protein>
<dbReference type="Pfam" id="PF00941">
    <property type="entry name" value="FAD_binding_5"/>
    <property type="match status" value="1"/>
</dbReference>
<dbReference type="Gene3D" id="3.30.390.50">
    <property type="entry name" value="CO dehydrogenase flavoprotein, C-terminal domain"/>
    <property type="match status" value="1"/>
</dbReference>
<dbReference type="InterPro" id="IPR008274">
    <property type="entry name" value="AldOxase/xan_DH_MoCoBD1"/>
</dbReference>
<dbReference type="Gene3D" id="3.90.1170.50">
    <property type="entry name" value="Aldehyde oxidase/xanthine dehydrogenase, a/b hammerhead"/>
    <property type="match status" value="1"/>
</dbReference>
<dbReference type="KEGG" id="sbk:SHEWBE_0297"/>
<feature type="domain" description="FAD-binding PCMH-type" evidence="1">
    <location>
        <begin position="784"/>
        <end position="957"/>
    </location>
</feature>
<gene>
    <name evidence="2" type="ORF">SHEWBE_0297</name>
</gene>
<reference evidence="3" key="1">
    <citation type="submission" date="2018-06" db="EMBL/GenBank/DDBJ databases">
        <authorList>
            <person name="Cea G.-C."/>
            <person name="William W."/>
        </authorList>
    </citation>
    <scope>NUCLEOTIDE SEQUENCE [LARGE SCALE GENOMIC DNA]</scope>
    <source>
        <strain evidence="3">DB21MT-2</strain>
    </source>
</reference>
<dbReference type="Pfam" id="PF20256">
    <property type="entry name" value="MoCoBD_2"/>
    <property type="match status" value="1"/>
</dbReference>
<dbReference type="AlphaFoldDB" id="A0A330LVK8"/>
<organism evidence="2 3">
    <name type="scientific">Shewanella benthica</name>
    <dbReference type="NCBI Taxonomy" id="43661"/>
    <lineage>
        <taxon>Bacteria</taxon>
        <taxon>Pseudomonadati</taxon>
        <taxon>Pseudomonadota</taxon>
        <taxon>Gammaproteobacteria</taxon>
        <taxon>Alteromonadales</taxon>
        <taxon>Shewanellaceae</taxon>
        <taxon>Shewanella</taxon>
    </lineage>
</organism>
<evidence type="ECO:0000313" key="2">
    <source>
        <dbReference type="EMBL" id="SQH74289.1"/>
    </source>
</evidence>
<dbReference type="Proteomes" id="UP000250123">
    <property type="component" value="Chromosome SHEWBE"/>
</dbReference>
<dbReference type="PANTHER" id="PTHR11908">
    <property type="entry name" value="XANTHINE DEHYDROGENASE"/>
    <property type="match status" value="1"/>
</dbReference>
<name>A0A330LVK8_9GAMM</name>
<dbReference type="InterPro" id="IPR016166">
    <property type="entry name" value="FAD-bd_PCMH"/>
</dbReference>
<dbReference type="GO" id="GO:0005506">
    <property type="term" value="F:iron ion binding"/>
    <property type="evidence" value="ECO:0007669"/>
    <property type="project" value="InterPro"/>
</dbReference>
<sequence length="1077" mass="116846">MSSFNHLGKRINRVDGLGKVTGKAIYGDDILIPGMLYGVCRYADIPAGKVLSIDTQVAEQVPGVVKIARFSDVPGNPYAGVIIRDYPPIIDNLVRFEGDVLAVIVAETYEAACLAADKIKIEYDVFTPICSVEDALKPGARLIQPGSDSNIVASHHTEKGDIDLAFAACAQQIERTFNIGFQEHGYIEPESITAYIDPSSSNLVLSGSIQNPHRVRGFVASYLALPESDVDVRRSVLGGSFGGKDDTIDHLSCRAALMAQLTGRPVKFTYTREQSICESSKRHPYSMTYKVGFDDSGRIQAMKIDILVESGAYAACTPFVTWRSVVQAAGPYDIENVRVDIKGVYTNNTYTAAMRGFGSPQVVYANESLMDEIAEICHISAIKVRKINVLKQDSLSITGQKFDKHKVSAVEVLERAVEESDYQAKLEKYSRLNAGTDHVKYGIGLALSYRGCSMGAEGVDTSSALVVLNSDASVNISTGVCENGQGLQTTMTIIAAEVFGIAIGEVKFTEPPTSLISDGGPTVASRATVTGGAAVKDGAETLKARIFEVVASDLKVETLDQTLWRDGIISNRDLPELQISFKEAVNKAKWAGINLAAYGWFAQPEISWDEEKGTGSPYFTWVYGCQIAEVKIDTSTGKLELLHVTAVHDVGQVINKTGFEGQVTGGIAQGFGLGVLEDYNIEFGELKTKNLDSYLLPTIKDIPAIKIIAIENGDEACPFGAKSIGEPASELAAAAINNAACFALKKRIRQLPLTLEQLVLGYNLKKPARQSELLQDDGPKKHTHRLTDMHLVNPSDLTETLQLLSEGGYRPFAGGTDLLVQGRLHYSDDKFVNILGIDGLNEIVETESEVRIGSAVCFNRILAHSSVIGYFPLLSQACQTIGSNQIRNRATIGGNIINAAPCADSVPPLLVYEAEVELQSATSSRRVPLSQFITGSYRTDIKVGELLTQVCIPKQNLGNVSHKYSQLGRRNALNISRLSISCLMGFDSEGKVDLCRIVDGSLFSHSQRLSAIEDLLIGSQLTSEVIGKAENLLLDMIDTAIGGRWSAKYKQPVFINMFKDLMNDIVVENSQEQRDAC</sequence>
<dbReference type="EMBL" id="LS483452">
    <property type="protein sequence ID" value="SQH74289.1"/>
    <property type="molecule type" value="Genomic_DNA"/>
</dbReference>
<dbReference type="SUPFAM" id="SSF54665">
    <property type="entry name" value="CO dehydrogenase molybdoprotein N-domain-like"/>
    <property type="match status" value="1"/>
</dbReference>
<dbReference type="GO" id="GO:0071949">
    <property type="term" value="F:FAD binding"/>
    <property type="evidence" value="ECO:0007669"/>
    <property type="project" value="InterPro"/>
</dbReference>
<dbReference type="InterPro" id="IPR036856">
    <property type="entry name" value="Ald_Oxase/Xan_DH_a/b_sf"/>
</dbReference>
<dbReference type="InterPro" id="IPR036318">
    <property type="entry name" value="FAD-bd_PCMH-like_sf"/>
</dbReference>
<dbReference type="InterPro" id="IPR000674">
    <property type="entry name" value="Ald_Oxase/Xan_DH_a/b"/>
</dbReference>
<proteinExistence type="predicted"/>
<dbReference type="PANTHER" id="PTHR11908:SF157">
    <property type="entry name" value="XANTHINE DEHYDROGENASE SUBUNIT D-RELATED"/>
    <property type="match status" value="1"/>
</dbReference>
<dbReference type="Gene3D" id="3.30.465.10">
    <property type="match status" value="1"/>
</dbReference>
<accession>A0A330LVK8</accession>
<dbReference type="SMART" id="SM01008">
    <property type="entry name" value="Ald_Xan_dh_C"/>
    <property type="match status" value="1"/>
</dbReference>
<dbReference type="InterPro" id="IPR036683">
    <property type="entry name" value="CO_DH_flav_C_dom_sf"/>
</dbReference>
<dbReference type="GO" id="GO:0016491">
    <property type="term" value="F:oxidoreductase activity"/>
    <property type="evidence" value="ECO:0007669"/>
    <property type="project" value="UniProtKB-KW"/>
</dbReference>
<dbReference type="PROSITE" id="PS51387">
    <property type="entry name" value="FAD_PCMH"/>
    <property type="match status" value="1"/>
</dbReference>
<dbReference type="InterPro" id="IPR037165">
    <property type="entry name" value="AldOxase/xan_DH_Mopterin-bd_sf"/>
</dbReference>